<dbReference type="AlphaFoldDB" id="A0AAG5D0F7"/>
<name>A0AAG5D0F7_ANOAO</name>
<sequence>MKEDRRKLEVSLTFVDPYEGEVNHDLQRIQRKLVWSIKNQLNQNEIKFSQRALLQKCHRLTVRNAFQRIRNALDKRCVLLSSVTGITMLGLLGIESMVYY</sequence>
<evidence type="ECO:0000313" key="2">
    <source>
        <dbReference type="EnsemblMetazoa" id="ENSAATROPP004707"/>
    </source>
</evidence>
<feature type="transmembrane region" description="Helical" evidence="1">
    <location>
        <begin position="77"/>
        <end position="99"/>
    </location>
</feature>
<keyword evidence="1" id="KW-0812">Transmembrane</keyword>
<dbReference type="Proteomes" id="UP000075880">
    <property type="component" value="Unassembled WGS sequence"/>
</dbReference>
<dbReference type="EnsemblMetazoa" id="ENSAATROPT004976">
    <property type="protein sequence ID" value="ENSAATROPP004707"/>
    <property type="gene ID" value="ENSAATROPG003959"/>
</dbReference>
<keyword evidence="1" id="KW-1133">Transmembrane helix</keyword>
<reference evidence="2" key="1">
    <citation type="submission" date="2024-04" db="UniProtKB">
        <authorList>
            <consortium name="EnsemblMetazoa"/>
        </authorList>
    </citation>
    <scope>IDENTIFICATION</scope>
    <source>
        <strain evidence="2">EBRO</strain>
    </source>
</reference>
<keyword evidence="1" id="KW-0472">Membrane</keyword>
<protein>
    <submittedName>
        <fullName evidence="2">Uncharacterized protein</fullName>
    </submittedName>
</protein>
<keyword evidence="3" id="KW-1185">Reference proteome</keyword>
<evidence type="ECO:0000313" key="3">
    <source>
        <dbReference type="Proteomes" id="UP000075880"/>
    </source>
</evidence>
<organism evidence="2 3">
    <name type="scientific">Anopheles atroparvus</name>
    <name type="common">European mosquito</name>
    <dbReference type="NCBI Taxonomy" id="41427"/>
    <lineage>
        <taxon>Eukaryota</taxon>
        <taxon>Metazoa</taxon>
        <taxon>Ecdysozoa</taxon>
        <taxon>Arthropoda</taxon>
        <taxon>Hexapoda</taxon>
        <taxon>Insecta</taxon>
        <taxon>Pterygota</taxon>
        <taxon>Neoptera</taxon>
        <taxon>Endopterygota</taxon>
        <taxon>Diptera</taxon>
        <taxon>Nematocera</taxon>
        <taxon>Culicoidea</taxon>
        <taxon>Culicidae</taxon>
        <taxon>Anophelinae</taxon>
        <taxon>Anopheles</taxon>
    </lineage>
</organism>
<accession>A0AAG5D0F7</accession>
<proteinExistence type="predicted"/>
<evidence type="ECO:0000256" key="1">
    <source>
        <dbReference type="SAM" id="Phobius"/>
    </source>
</evidence>